<accession>A0ABT4Q693</accession>
<dbReference type="Proteomes" id="UP001527882">
    <property type="component" value="Unassembled WGS sequence"/>
</dbReference>
<dbReference type="EMBL" id="JAQAGZ010000004">
    <property type="protein sequence ID" value="MCZ8512393.1"/>
    <property type="molecule type" value="Genomic_DNA"/>
</dbReference>
<keyword evidence="3" id="KW-1185">Reference proteome</keyword>
<comment type="caution">
    <text evidence="2">The sequence shown here is derived from an EMBL/GenBank/DDBJ whole genome shotgun (WGS) entry which is preliminary data.</text>
</comment>
<dbReference type="RefSeq" id="WP_269880816.1">
    <property type="nucleotide sequence ID" value="NZ_JAQAGZ010000004.1"/>
</dbReference>
<name>A0ABT4Q693_9BACL</name>
<gene>
    <name evidence="2" type="ORF">O9H85_08095</name>
</gene>
<evidence type="ECO:0000313" key="2">
    <source>
        <dbReference type="EMBL" id="MCZ8512393.1"/>
    </source>
</evidence>
<protein>
    <submittedName>
        <fullName evidence="2">Uncharacterized protein</fullName>
    </submittedName>
</protein>
<sequence length="105" mass="12126">MGNNELTDGERLVKLETKLESELSAIKEALYDLKKMFLSREEIYVTKDVLDEKLKLVYKDVEGIQKGLIETREEKKITRQVLPNWVHILLSLGTLVVAVIALYHK</sequence>
<keyword evidence="1" id="KW-0812">Transmembrane</keyword>
<keyword evidence="1" id="KW-0472">Membrane</keyword>
<feature type="transmembrane region" description="Helical" evidence="1">
    <location>
        <begin position="85"/>
        <end position="104"/>
    </location>
</feature>
<keyword evidence="1" id="KW-1133">Transmembrane helix</keyword>
<organism evidence="2 3">
    <name type="scientific">Paenibacillus gyeongsangnamensis</name>
    <dbReference type="NCBI Taxonomy" id="3388067"/>
    <lineage>
        <taxon>Bacteria</taxon>
        <taxon>Bacillati</taxon>
        <taxon>Bacillota</taxon>
        <taxon>Bacilli</taxon>
        <taxon>Bacillales</taxon>
        <taxon>Paenibacillaceae</taxon>
        <taxon>Paenibacillus</taxon>
    </lineage>
</organism>
<evidence type="ECO:0000313" key="3">
    <source>
        <dbReference type="Proteomes" id="UP001527882"/>
    </source>
</evidence>
<evidence type="ECO:0000256" key="1">
    <source>
        <dbReference type="SAM" id="Phobius"/>
    </source>
</evidence>
<reference evidence="2 3" key="1">
    <citation type="submission" date="2022-12" db="EMBL/GenBank/DDBJ databases">
        <title>Draft genome sequence of Paenibacillus sp. dW9.</title>
        <authorList>
            <person name="Choi E.-W."/>
            <person name="Kim D.-U."/>
        </authorList>
    </citation>
    <scope>NUCLEOTIDE SEQUENCE [LARGE SCALE GENOMIC DNA]</scope>
    <source>
        <strain evidence="3">dW9</strain>
    </source>
</reference>
<proteinExistence type="predicted"/>